<keyword evidence="3" id="KW-0540">Nuclease</keyword>
<dbReference type="EMBL" id="CP000906">
    <property type="protein sequence ID" value="ABY46797.1"/>
    <property type="molecule type" value="Genomic_DNA"/>
</dbReference>
<dbReference type="InterPro" id="IPR036397">
    <property type="entry name" value="RNaseH_sf"/>
</dbReference>
<evidence type="ECO:0000259" key="2">
    <source>
        <dbReference type="SMART" id="SM00479"/>
    </source>
</evidence>
<dbReference type="Proteomes" id="UP000002154">
    <property type="component" value="Plasmid pBWB403"/>
</dbReference>
<reference evidence="3 4" key="1">
    <citation type="journal article" date="2008" name="Chem. Biol. Interact.">
        <title>Extending the Bacillus cereus group genomics to putative food-borne pathogens of different toxicity.</title>
        <authorList>
            <person name="Lapidus A."/>
            <person name="Goltsman E."/>
            <person name="Auger S."/>
            <person name="Galleron N."/>
            <person name="Segurens B."/>
            <person name="Dossat C."/>
            <person name="Land M.L."/>
            <person name="Broussolle V."/>
            <person name="Brillard J."/>
            <person name="Guinebretiere M.H."/>
            <person name="Sanchis V."/>
            <person name="Nguen-The C."/>
            <person name="Lereclus D."/>
            <person name="Richardson P."/>
            <person name="Wincker P."/>
            <person name="Weissenbach J."/>
            <person name="Ehrlich S.D."/>
            <person name="Sorokin A."/>
        </authorList>
    </citation>
    <scope>NUCLEOTIDE SEQUENCE [LARGE SCALE GENOMIC DNA]</scope>
    <source>
        <strain evidence="4">KBAB4</strain>
        <plasmid evidence="3 4">pBWB403</plasmid>
    </source>
</reference>
<dbReference type="InterPro" id="IPR013520">
    <property type="entry name" value="Ribonucl_H"/>
</dbReference>
<dbReference type="KEGG" id="bwe:BcerKBAB4_5303"/>
<keyword evidence="3" id="KW-0378">Hydrolase</keyword>
<keyword evidence="3" id="KW-0269">Exonuclease</keyword>
<dbReference type="PANTHER" id="PTHR30231:SF41">
    <property type="entry name" value="DNA POLYMERASE III SUBUNIT EPSILON"/>
    <property type="match status" value="1"/>
</dbReference>
<dbReference type="Gene3D" id="3.30.420.10">
    <property type="entry name" value="Ribonuclease H-like superfamily/Ribonuclease H"/>
    <property type="match status" value="1"/>
</dbReference>
<protein>
    <submittedName>
        <fullName evidence="3">Exonuclease RNase T and DNA polymerase III</fullName>
    </submittedName>
</protein>
<dbReference type="GO" id="GO:0005829">
    <property type="term" value="C:cytosol"/>
    <property type="evidence" value="ECO:0007669"/>
    <property type="project" value="TreeGrafter"/>
</dbReference>
<geneLocation type="plasmid" evidence="3 4">
    <name>pBWB403</name>
</geneLocation>
<dbReference type="SMART" id="SM00479">
    <property type="entry name" value="EXOIII"/>
    <property type="match status" value="1"/>
</dbReference>
<sequence length="271" mass="30429">MNNVLAQPQAKEIFTVFDLETTGLDYKNEQVVEIAAIRTDLEQELGRMHILVKLNEGKKLPDFLVDNTDLRDYMLVNGMVEHQALINLMAFMGNSIVVAHYAPFDFAYLFKALIAPELFLCTRSIERLLTPDKSASLAPTAERRGVKLEGAHRAMNDIEATIGVLKSQLSEIKERGIKRSVVQNMIVDSPERPNKFTPRHAKVKTSKEFKLVGKKVKITQTGNDFGKVGVVLDAYINGKITDEMDGTQIVIIRTDEGDELIKYAEHTKVVK</sequence>
<feature type="domain" description="Exonuclease" evidence="2">
    <location>
        <begin position="13"/>
        <end position="174"/>
    </location>
</feature>
<evidence type="ECO:0000313" key="4">
    <source>
        <dbReference type="Proteomes" id="UP000002154"/>
    </source>
</evidence>
<evidence type="ECO:0000256" key="1">
    <source>
        <dbReference type="ARBA" id="ARBA00002286"/>
    </source>
</evidence>
<dbReference type="PANTHER" id="PTHR30231">
    <property type="entry name" value="DNA POLYMERASE III SUBUNIT EPSILON"/>
    <property type="match status" value="1"/>
</dbReference>
<dbReference type="Pfam" id="PF00929">
    <property type="entry name" value="RNase_T"/>
    <property type="match status" value="1"/>
</dbReference>
<dbReference type="RefSeq" id="WP_012260034.1">
    <property type="nucleotide sequence ID" value="NC_010182.1"/>
</dbReference>
<comment type="function">
    <text evidence="1">Involved in the transposition of the insertion sequence.</text>
</comment>
<dbReference type="InterPro" id="IPR012337">
    <property type="entry name" value="RNaseH-like_sf"/>
</dbReference>
<dbReference type="GO" id="GO:0045004">
    <property type="term" value="P:DNA replication proofreading"/>
    <property type="evidence" value="ECO:0007669"/>
    <property type="project" value="TreeGrafter"/>
</dbReference>
<dbReference type="AlphaFoldDB" id="A9VVI2"/>
<gene>
    <name evidence="3" type="ordered locus">BcerKBAB4_5303</name>
</gene>
<dbReference type="CDD" id="cd06127">
    <property type="entry name" value="DEDDh"/>
    <property type="match status" value="1"/>
</dbReference>
<evidence type="ECO:0000313" key="3">
    <source>
        <dbReference type="EMBL" id="ABY46797.1"/>
    </source>
</evidence>
<dbReference type="GO" id="GO:0003676">
    <property type="term" value="F:nucleic acid binding"/>
    <property type="evidence" value="ECO:0007669"/>
    <property type="project" value="InterPro"/>
</dbReference>
<dbReference type="SUPFAM" id="SSF53098">
    <property type="entry name" value="Ribonuclease H-like"/>
    <property type="match status" value="1"/>
</dbReference>
<proteinExistence type="predicted"/>
<keyword evidence="3" id="KW-0614">Plasmid</keyword>
<organism evidence="3 4">
    <name type="scientific">Bacillus mycoides (strain KBAB4)</name>
    <name type="common">Bacillus weihenstephanensis</name>
    <dbReference type="NCBI Taxonomy" id="315730"/>
    <lineage>
        <taxon>Bacteria</taxon>
        <taxon>Bacillati</taxon>
        <taxon>Bacillota</taxon>
        <taxon>Bacilli</taxon>
        <taxon>Bacillales</taxon>
        <taxon>Bacillaceae</taxon>
        <taxon>Bacillus</taxon>
        <taxon>Bacillus cereus group</taxon>
    </lineage>
</organism>
<dbReference type="HOGENOM" id="CLU_1025501_0_0_9"/>
<dbReference type="GO" id="GO:0008408">
    <property type="term" value="F:3'-5' exonuclease activity"/>
    <property type="evidence" value="ECO:0007669"/>
    <property type="project" value="TreeGrafter"/>
</dbReference>
<name>A9VVI2_BACMK</name>
<accession>A9VVI2</accession>